<keyword evidence="2" id="KW-0812">Transmembrane</keyword>
<dbReference type="Proteomes" id="UP001449582">
    <property type="component" value="Unassembled WGS sequence"/>
</dbReference>
<dbReference type="RefSeq" id="WP_353289482.1">
    <property type="nucleotide sequence ID" value="NZ_BAABQM010000001.1"/>
</dbReference>
<protein>
    <submittedName>
        <fullName evidence="3">Uncharacterized protein</fullName>
    </submittedName>
</protein>
<keyword evidence="2" id="KW-0472">Membrane</keyword>
<comment type="caution">
    <text evidence="3">The sequence shown here is derived from an EMBL/GenBank/DDBJ whole genome shotgun (WGS) entry which is preliminary data.</text>
</comment>
<name>A0ABP9U898_9BACT</name>
<organism evidence="3 4">
    <name type="scientific">Ureaplasma ceti</name>
    <dbReference type="NCBI Taxonomy" id="3119530"/>
    <lineage>
        <taxon>Bacteria</taxon>
        <taxon>Bacillati</taxon>
        <taxon>Mycoplasmatota</taxon>
        <taxon>Mycoplasmoidales</taxon>
        <taxon>Mycoplasmoidaceae</taxon>
        <taxon>Ureaplasma</taxon>
    </lineage>
</organism>
<accession>A0ABP9U898</accession>
<keyword evidence="2" id="KW-1133">Transmembrane helix</keyword>
<proteinExistence type="predicted"/>
<evidence type="ECO:0000313" key="4">
    <source>
        <dbReference type="Proteomes" id="UP001449582"/>
    </source>
</evidence>
<keyword evidence="4" id="KW-1185">Reference proteome</keyword>
<dbReference type="EMBL" id="BAABQM010000001">
    <property type="protein sequence ID" value="GAA5414316.1"/>
    <property type="molecule type" value="Genomic_DNA"/>
</dbReference>
<evidence type="ECO:0000256" key="1">
    <source>
        <dbReference type="SAM" id="MobiDB-lite"/>
    </source>
</evidence>
<feature type="transmembrane region" description="Helical" evidence="2">
    <location>
        <begin position="22"/>
        <end position="40"/>
    </location>
</feature>
<evidence type="ECO:0000256" key="2">
    <source>
        <dbReference type="SAM" id="Phobius"/>
    </source>
</evidence>
<dbReference type="InterPro" id="IPR035325">
    <property type="entry name" value="DUF5385"/>
</dbReference>
<evidence type="ECO:0000313" key="3">
    <source>
        <dbReference type="EMBL" id="GAA5414316.1"/>
    </source>
</evidence>
<sequence length="252" mass="29610">MDTISQLVNLTTASDGLNSSNLFYIILIILPIALIIFFIIKKKKGNSNDKSPNGNRLKNKQEADEVWLTIKRYLRDKSEKGKEVVDSYVVKRPDPFNVSAMTKEQKQEWKQKQKEFKALKKTDPDQYKLEKARIAIQKRKKPAELYVVLFTTKNTKTGTIDNPRAIECEVTYKKINKNNRERIIVINKLLNYDEEMKWIQPIKAKDDKQWAKQLQREQRVEARLKAKKEKQKLKEQQKKDAQKLAEAEVSHH</sequence>
<feature type="region of interest" description="Disordered" evidence="1">
    <location>
        <begin position="225"/>
        <end position="252"/>
    </location>
</feature>
<feature type="compositionally biased region" description="Basic and acidic residues" evidence="1">
    <location>
        <begin position="232"/>
        <end position="252"/>
    </location>
</feature>
<reference evidence="3" key="1">
    <citation type="submission" date="2024-02" db="EMBL/GenBank/DDBJ databases">
        <title>Draft genome sequence of new strains in genus Ureaplasma.</title>
        <authorList>
            <person name="Nakajima Y."/>
            <person name="Segawa T."/>
        </authorList>
    </citation>
    <scope>NUCLEOTIDE SEQUENCE [LARGE SCALE GENOMIC DNA]</scope>
    <source>
        <strain evidence="3">OM1</strain>
    </source>
</reference>
<dbReference type="Pfam" id="PF17359">
    <property type="entry name" value="DUF5385"/>
    <property type="match status" value="1"/>
</dbReference>
<gene>
    <name evidence="3" type="ORF">UREOM_0270</name>
</gene>